<accession>A0AAP5I8K2</accession>
<evidence type="ECO:0000313" key="1">
    <source>
        <dbReference type="EMBL" id="MDR9895572.1"/>
    </source>
</evidence>
<sequence>MLKSQRGNLAKHIMQQHNCEAVFENGVLRPIGNLQLAEGESVKLIIESHSSPKTKCFPQKGLIAQLTDNPIKIEDFQPLTREEANERG</sequence>
<reference evidence="2" key="1">
    <citation type="journal article" date="2021" name="Science">
        <title>Hunting the eagle killer: A cyanobacterial neurotoxin causes vacuolar myelinopathy.</title>
        <authorList>
            <person name="Breinlinger S."/>
            <person name="Phillips T.J."/>
            <person name="Haram B.N."/>
            <person name="Mares J."/>
            <person name="Martinez Yerena J.A."/>
            <person name="Hrouzek P."/>
            <person name="Sobotka R."/>
            <person name="Henderson W.M."/>
            <person name="Schmieder P."/>
            <person name="Williams S.M."/>
            <person name="Lauderdale J.D."/>
            <person name="Wilde H.D."/>
            <person name="Gerrin W."/>
            <person name="Kust A."/>
            <person name="Washington J.W."/>
            <person name="Wagner C."/>
            <person name="Geier B."/>
            <person name="Liebeke M."/>
            <person name="Enke H."/>
            <person name="Niedermeyer T.H.J."/>
            <person name="Wilde S.B."/>
        </authorList>
    </citation>
    <scope>NUCLEOTIDE SEQUENCE [LARGE SCALE GENOMIC DNA]</scope>
    <source>
        <strain evidence="2">Thurmond2011</strain>
    </source>
</reference>
<protein>
    <submittedName>
        <fullName evidence="1">Antitoxin family protein</fullName>
    </submittedName>
</protein>
<dbReference type="Pfam" id="PF01954">
    <property type="entry name" value="AF2212-like"/>
    <property type="match status" value="1"/>
</dbReference>
<dbReference type="InterPro" id="IPR024069">
    <property type="entry name" value="AF2212-like_dom_sf"/>
</dbReference>
<gene>
    <name evidence="1" type="ORF">G7B40_013485</name>
</gene>
<dbReference type="InterPro" id="IPR008203">
    <property type="entry name" value="AF2212-like"/>
</dbReference>
<dbReference type="EMBL" id="JAALHA020000005">
    <property type="protein sequence ID" value="MDR9895572.1"/>
    <property type="molecule type" value="Genomic_DNA"/>
</dbReference>
<proteinExistence type="predicted"/>
<dbReference type="Proteomes" id="UP000667802">
    <property type="component" value="Unassembled WGS sequence"/>
</dbReference>
<dbReference type="AlphaFoldDB" id="A0AAP5I8K2"/>
<evidence type="ECO:0000313" key="2">
    <source>
        <dbReference type="Proteomes" id="UP000667802"/>
    </source>
</evidence>
<dbReference type="Gene3D" id="4.10.1150.10">
    <property type="entry name" value="AF2212/PG0164-like"/>
    <property type="match status" value="1"/>
</dbReference>
<dbReference type="SUPFAM" id="SSF141694">
    <property type="entry name" value="AF2212/PG0164-like"/>
    <property type="match status" value="1"/>
</dbReference>
<organism evidence="1 2">
    <name type="scientific">Aetokthonos hydrillicola Thurmond2011</name>
    <dbReference type="NCBI Taxonomy" id="2712845"/>
    <lineage>
        <taxon>Bacteria</taxon>
        <taxon>Bacillati</taxon>
        <taxon>Cyanobacteriota</taxon>
        <taxon>Cyanophyceae</taxon>
        <taxon>Nostocales</taxon>
        <taxon>Hapalosiphonaceae</taxon>
        <taxon>Aetokthonos</taxon>
    </lineage>
</organism>
<keyword evidence="2" id="KW-1185">Reference proteome</keyword>
<name>A0AAP5I8K2_9CYAN</name>
<comment type="caution">
    <text evidence="1">The sequence shown here is derived from an EMBL/GenBank/DDBJ whole genome shotgun (WGS) entry which is preliminary data.</text>
</comment>